<dbReference type="GeneID" id="29064061"/>
<dbReference type="SUPFAM" id="SSF55811">
    <property type="entry name" value="Nudix"/>
    <property type="match status" value="1"/>
</dbReference>
<dbReference type="InterPro" id="IPR003301">
    <property type="entry name" value="Vaccinia_D10_decapping"/>
</dbReference>
<evidence type="ECO:0000256" key="4">
    <source>
        <dbReference type="ARBA" id="ARBA00022723"/>
    </source>
</evidence>
<keyword evidence="5" id="KW-0378">Hydrolase</keyword>
<evidence type="ECO:0000256" key="6">
    <source>
        <dbReference type="ARBA" id="ARBA00022842"/>
    </source>
</evidence>
<evidence type="ECO:0000256" key="2">
    <source>
        <dbReference type="ARBA" id="ARBA00001946"/>
    </source>
</evidence>
<comment type="similarity">
    <text evidence="3">Belongs to the Nudix hydrolase family.</text>
</comment>
<evidence type="ECO:0000256" key="1">
    <source>
        <dbReference type="ARBA" id="ARBA00001936"/>
    </source>
</evidence>
<organism evidence="9 10">
    <name type="scientific">Volepox virus</name>
    <dbReference type="NCBI Taxonomy" id="28874"/>
    <lineage>
        <taxon>Viruses</taxon>
        <taxon>Varidnaviria</taxon>
        <taxon>Bamfordvirae</taxon>
        <taxon>Nucleocytoviricota</taxon>
        <taxon>Pokkesviricetes</taxon>
        <taxon>Chitovirales</taxon>
        <taxon>Poxviridae</taxon>
        <taxon>Chordopoxvirinae</taxon>
        <taxon>Orthopoxvirus</taxon>
        <taxon>Orthopoxvirus volepox</taxon>
    </lineage>
</organism>
<dbReference type="PRINTS" id="PR01364">
    <property type="entry name" value="VD10PROTEIN"/>
</dbReference>
<dbReference type="KEGG" id="vg:29064061"/>
<evidence type="ECO:0000256" key="3">
    <source>
        <dbReference type="ARBA" id="ARBA00005582"/>
    </source>
</evidence>
<dbReference type="Proteomes" id="UP000203649">
    <property type="component" value="Segment"/>
</dbReference>
<sequence>MNFYRSSVIGRIIKYNRRLAKSIICEDDSQIITLTAFVNQYLWCHKRVSISAILLTTDNKILVCNRRDSFLYSEIIRTRNMSRKKRLFLNYSDYLNKQERSILSSFFSLDPVTTDNKDRTETIYPGGIPKKGENVPECLSRELKEEVNIDNSCIFIDTRFFIHGIIEDTIINKFFEVIFFFGKISLTSDQIIDKFKSNHEIKDIVFLDPNTGNGLQYEIAKYALDTAKLKCYGHRGCYYESLKNLTNGIND</sequence>
<gene>
    <name evidence="9" type="ORF">VPXV-CA-114</name>
</gene>
<reference evidence="9 10" key="1">
    <citation type="journal article" date="2016" name="Virus Genes">
        <title>The genomes of three North American orthopoxviruses.</title>
        <authorList>
            <person name="Smithson C."/>
            <person name="Tang N."/>
            <person name="Sammons S."/>
            <person name="Frace M."/>
            <person name="Batra D."/>
            <person name="Li Y."/>
            <person name="Emerson G.L."/>
            <person name="Carroll D.S."/>
            <person name="Upton C."/>
        </authorList>
    </citation>
    <scope>NUCLEOTIDE SEQUENCE [LARGE SCALE GENOMIC DNA]</scope>
    <source>
        <strain evidence="9 10">CA</strain>
    </source>
</reference>
<evidence type="ECO:0000256" key="7">
    <source>
        <dbReference type="ARBA" id="ARBA00023211"/>
    </source>
</evidence>
<dbReference type="EMBL" id="KU749311">
    <property type="protein sequence ID" value="AOP31804.1"/>
    <property type="molecule type" value="Genomic_DNA"/>
</dbReference>
<dbReference type="Pfam" id="PF08476">
    <property type="entry name" value="VD10_N"/>
    <property type="match status" value="1"/>
</dbReference>
<dbReference type="InterPro" id="IPR015797">
    <property type="entry name" value="NUDIX_hydrolase-like_dom_sf"/>
</dbReference>
<dbReference type="GO" id="GO:0046872">
    <property type="term" value="F:metal ion binding"/>
    <property type="evidence" value="ECO:0007669"/>
    <property type="project" value="UniProtKB-KW"/>
</dbReference>
<name>A0A1C9KCC4_9POXV</name>
<dbReference type="Gene3D" id="3.90.79.10">
    <property type="entry name" value="Nucleoside Triphosphate Pyrophosphohydrolase"/>
    <property type="match status" value="1"/>
</dbReference>
<evidence type="ECO:0000259" key="8">
    <source>
        <dbReference type="PROSITE" id="PS51462"/>
    </source>
</evidence>
<protein>
    <submittedName>
        <fullName evidence="9">mRNA decapping enzyme</fullName>
    </submittedName>
</protein>
<keyword evidence="7" id="KW-0464">Manganese</keyword>
<dbReference type="PROSITE" id="PS51462">
    <property type="entry name" value="NUDIX"/>
    <property type="match status" value="1"/>
</dbReference>
<dbReference type="PROSITE" id="PS00893">
    <property type="entry name" value="NUDIX_BOX"/>
    <property type="match status" value="1"/>
</dbReference>
<dbReference type="InterPro" id="IPR013683">
    <property type="entry name" value="Vaccinia_D10_N"/>
</dbReference>
<accession>A0A1C9KCC4</accession>
<dbReference type="InterPro" id="IPR020084">
    <property type="entry name" value="NUDIX_hydrolase_CS"/>
</dbReference>
<keyword evidence="10" id="KW-1185">Reference proteome</keyword>
<feature type="domain" description="Nudix hydrolase" evidence="8">
    <location>
        <begin position="45"/>
        <end position="228"/>
    </location>
</feature>
<dbReference type="InterPro" id="IPR000086">
    <property type="entry name" value="NUDIX_hydrolase_dom"/>
</dbReference>
<evidence type="ECO:0000313" key="10">
    <source>
        <dbReference type="Proteomes" id="UP000203649"/>
    </source>
</evidence>
<comment type="cofactor">
    <cofactor evidence="1">
        <name>Mn(2+)</name>
        <dbReference type="ChEBI" id="CHEBI:29035"/>
    </cofactor>
</comment>
<evidence type="ECO:0000256" key="5">
    <source>
        <dbReference type="ARBA" id="ARBA00022801"/>
    </source>
</evidence>
<dbReference type="GO" id="GO:0016791">
    <property type="term" value="F:phosphatase activity"/>
    <property type="evidence" value="ECO:0007669"/>
    <property type="project" value="InterPro"/>
</dbReference>
<dbReference type="RefSeq" id="YP_009281862.1">
    <property type="nucleotide sequence ID" value="NC_031033.1"/>
</dbReference>
<keyword evidence="4" id="KW-0479">Metal-binding</keyword>
<keyword evidence="6" id="KW-0460">Magnesium</keyword>
<comment type="cofactor">
    <cofactor evidence="2">
        <name>Mg(2+)</name>
        <dbReference type="ChEBI" id="CHEBI:18420"/>
    </cofactor>
</comment>
<evidence type="ECO:0000313" key="9">
    <source>
        <dbReference type="EMBL" id="AOP31804.1"/>
    </source>
</evidence>
<proteinExistence type="inferred from homology"/>